<evidence type="ECO:0000313" key="1">
    <source>
        <dbReference type="EMBL" id="GIF93303.1"/>
    </source>
</evidence>
<protein>
    <submittedName>
        <fullName evidence="1">Uncharacterized protein</fullName>
    </submittedName>
</protein>
<accession>A0A8J3KAW1</accession>
<proteinExistence type="predicted"/>
<keyword evidence="2" id="KW-1185">Reference proteome</keyword>
<reference evidence="1 2" key="1">
    <citation type="submission" date="2021-01" db="EMBL/GenBank/DDBJ databases">
        <title>Whole genome shotgun sequence of Catellatospora chokoriensis NBRC 107358.</title>
        <authorList>
            <person name="Komaki H."/>
            <person name="Tamura T."/>
        </authorList>
    </citation>
    <scope>NUCLEOTIDE SEQUENCE [LARGE SCALE GENOMIC DNA]</scope>
    <source>
        <strain evidence="1 2">NBRC 107358</strain>
    </source>
</reference>
<dbReference type="Proteomes" id="UP000619293">
    <property type="component" value="Unassembled WGS sequence"/>
</dbReference>
<sequence length="54" mass="5587">MPDRADGVLVFAGADAAAGARDREFGFRPPATAACSAPRLPDGRWFGQARPGAD</sequence>
<organism evidence="1 2">
    <name type="scientific">Catellatospora chokoriensis</name>
    <dbReference type="NCBI Taxonomy" id="310353"/>
    <lineage>
        <taxon>Bacteria</taxon>
        <taxon>Bacillati</taxon>
        <taxon>Actinomycetota</taxon>
        <taxon>Actinomycetes</taxon>
        <taxon>Micromonosporales</taxon>
        <taxon>Micromonosporaceae</taxon>
        <taxon>Catellatospora</taxon>
    </lineage>
</organism>
<comment type="caution">
    <text evidence="1">The sequence shown here is derived from an EMBL/GenBank/DDBJ whole genome shotgun (WGS) entry which is preliminary data.</text>
</comment>
<name>A0A8J3KAW1_9ACTN</name>
<evidence type="ECO:0000313" key="2">
    <source>
        <dbReference type="Proteomes" id="UP000619293"/>
    </source>
</evidence>
<gene>
    <name evidence="1" type="ORF">Cch02nite_67470</name>
</gene>
<dbReference type="EMBL" id="BONG01000060">
    <property type="protein sequence ID" value="GIF93303.1"/>
    <property type="molecule type" value="Genomic_DNA"/>
</dbReference>
<dbReference type="AlphaFoldDB" id="A0A8J3KAW1"/>